<dbReference type="PANTHER" id="PTHR41878">
    <property type="entry name" value="LEXA REPRESSOR-RELATED"/>
    <property type="match status" value="1"/>
</dbReference>
<keyword evidence="3" id="KW-1185">Reference proteome</keyword>
<gene>
    <name evidence="2" type="ORF">GORHZ_169_00550</name>
</gene>
<dbReference type="Proteomes" id="UP000008363">
    <property type="component" value="Unassembled WGS sequence"/>
</dbReference>
<feature type="domain" description="Plasmid pRiA4b Orf3-like" evidence="1">
    <location>
        <begin position="397"/>
        <end position="566"/>
    </location>
</feature>
<evidence type="ECO:0000313" key="2">
    <source>
        <dbReference type="EMBL" id="GAB92309.1"/>
    </source>
</evidence>
<accession>K6X0L5</accession>
<proteinExistence type="predicted"/>
<dbReference type="AlphaFoldDB" id="K6X0L5"/>
<dbReference type="InterPro" id="IPR012912">
    <property type="entry name" value="Plasmid_pRiA4b_Orf3-like"/>
</dbReference>
<name>K6X0L5_9ACTN</name>
<protein>
    <recommendedName>
        <fullName evidence="1">Plasmid pRiA4b Orf3-like domain-containing protein</fullName>
    </recommendedName>
</protein>
<evidence type="ECO:0000259" key="1">
    <source>
        <dbReference type="Pfam" id="PF07929"/>
    </source>
</evidence>
<evidence type="ECO:0000313" key="3">
    <source>
        <dbReference type="Proteomes" id="UP000008363"/>
    </source>
</evidence>
<reference evidence="2 3" key="1">
    <citation type="submission" date="2012-08" db="EMBL/GenBank/DDBJ databases">
        <title>Whole genome shotgun sequence of Gordonia rhizosphera NBRC 16068.</title>
        <authorList>
            <person name="Takarada H."/>
            <person name="Isaki S."/>
            <person name="Hosoyama A."/>
            <person name="Tsuchikane K."/>
            <person name="Katsumata H."/>
            <person name="Baba S."/>
            <person name="Ohji S."/>
            <person name="Yamazaki S."/>
            <person name="Fujita N."/>
        </authorList>
    </citation>
    <scope>NUCLEOTIDE SEQUENCE [LARGE SCALE GENOMIC DNA]</scope>
    <source>
        <strain evidence="2 3">NBRC 16068</strain>
    </source>
</reference>
<dbReference type="PANTHER" id="PTHR41878:SF1">
    <property type="entry name" value="TNPR PROTEIN"/>
    <property type="match status" value="1"/>
</dbReference>
<dbReference type="RefSeq" id="WP_006336600.1">
    <property type="nucleotide sequence ID" value="NZ_BAHC01000169.1"/>
</dbReference>
<dbReference type="OrthoDB" id="4362277at2"/>
<dbReference type="eggNOG" id="COG3012">
    <property type="taxonomic scope" value="Bacteria"/>
</dbReference>
<dbReference type="SUPFAM" id="SSF159941">
    <property type="entry name" value="MM3350-like"/>
    <property type="match status" value="1"/>
</dbReference>
<dbReference type="Gene3D" id="3.10.290.30">
    <property type="entry name" value="MM3350-like"/>
    <property type="match status" value="1"/>
</dbReference>
<dbReference type="STRING" id="1108045.GORHZ_169_00550"/>
<comment type="caution">
    <text evidence="2">The sequence shown here is derived from an EMBL/GenBank/DDBJ whole genome shotgun (WGS) entry which is preliminary data.</text>
</comment>
<dbReference type="InterPro" id="IPR024047">
    <property type="entry name" value="MM3350-like_sf"/>
</dbReference>
<sequence length="578" mass="63794">MSSNKRRAKRKRRSADNHNVVAFLHGAGDVGEILAAYRTWLVQNRICNDDMPPEVLVGCAELAITVAAGIRPEFAPTAWTVDDVDGVIGLVEYVEDSGGDAPPTALMLFGMRMLLDFLEDTNRWTGPVHDWEAAVMTLDEWIADELPDEQLQIEDVDPVHAEAALSELRLVRRLDAFLDWIGGERPTTSARWLKPALLGDLGAAVGIDVPPGLKKMTDHDELADLWMFAQELQLITVNTSRAEPTPVAQLWRARPRFELVRAAATLELDAYLSAENPLNPLPMMTALALRQGMTESPMSLDIFEPDDDSEPDDDDWPSTILDEMMRDRLSGLVEAGWLSVDDAGDHVVPRDLRPTVESALASHMGPEMGPAAMMAGGPTTRPTVVPELTDDIAQSQLTLRLDMPYIEPPVTRRIALPASMSLPALHYVIQTIMRWDDSHLHRFFTPDGHTEFGPTYDAGPSGEVSVGALINKPGDELYYNYDFGDGWEVRIVVESLADPSGTDDDRRPVVLDGHGTAPFDDVGGAGGWDHFIVAVTDPTHEDHDELREWAGMSPTGQFDPTAFDVDQTNRALRRQFRG</sequence>
<dbReference type="EMBL" id="BAHC01000169">
    <property type="protein sequence ID" value="GAB92309.1"/>
    <property type="molecule type" value="Genomic_DNA"/>
</dbReference>
<dbReference type="Pfam" id="PF07929">
    <property type="entry name" value="PRiA4_ORF3"/>
    <property type="match status" value="1"/>
</dbReference>
<organism evidence="2 3">
    <name type="scientific">Gordonia rhizosphera NBRC 16068</name>
    <dbReference type="NCBI Taxonomy" id="1108045"/>
    <lineage>
        <taxon>Bacteria</taxon>
        <taxon>Bacillati</taxon>
        <taxon>Actinomycetota</taxon>
        <taxon>Actinomycetes</taxon>
        <taxon>Mycobacteriales</taxon>
        <taxon>Gordoniaceae</taxon>
        <taxon>Gordonia</taxon>
    </lineage>
</organism>